<protein>
    <recommendedName>
        <fullName evidence="2">histidine kinase</fullName>
        <ecNumber evidence="2">2.7.13.3</ecNumber>
    </recommendedName>
</protein>
<dbReference type="EC" id="2.7.13.3" evidence="2"/>
<dbReference type="AlphaFoldDB" id="A0A2P7AR33"/>
<keyword evidence="6" id="KW-0418">Kinase</keyword>
<keyword evidence="7" id="KW-0067">ATP-binding</keyword>
<evidence type="ECO:0000256" key="7">
    <source>
        <dbReference type="ARBA" id="ARBA00022840"/>
    </source>
</evidence>
<accession>A0A2P7AR33</accession>
<organism evidence="8 9">
    <name type="scientific">Phyllobacterium endophyticum</name>
    <dbReference type="NCBI Taxonomy" id="1149773"/>
    <lineage>
        <taxon>Bacteria</taxon>
        <taxon>Pseudomonadati</taxon>
        <taxon>Pseudomonadota</taxon>
        <taxon>Alphaproteobacteria</taxon>
        <taxon>Hyphomicrobiales</taxon>
        <taxon>Phyllobacteriaceae</taxon>
        <taxon>Phyllobacterium</taxon>
    </lineage>
</organism>
<reference evidence="9" key="1">
    <citation type="submission" date="2017-11" db="EMBL/GenBank/DDBJ databases">
        <authorList>
            <person name="Kuznetsova I."/>
            <person name="Sazanova A."/>
            <person name="Chirak E."/>
            <person name="Safronova V."/>
            <person name="Willems A."/>
        </authorList>
    </citation>
    <scope>NUCLEOTIDE SEQUENCE [LARGE SCALE GENOMIC DNA]</scope>
    <source>
        <strain evidence="9">PEPV15</strain>
    </source>
</reference>
<sequence>MQGDLWLERILEIGLETGTRSLLIDLTSTTITDDIGSCEAAFASKIARDMTDPRRAEQQQHMLIRENDHRIKNLFALASGIVSLSARFAATNLPQTPVKDLIVCRYRAPPPQVIALSKVTTLGDLIGTVIQSYVGPSSRYELSGPDMKICGSALTSITLLLHEFAARTPNVVVSPVLIHVSAMTGSSGYSCRLHSLPSILACCALSICSLTILRRVSQERVPLLVSGTSASKPIPRPNYKLRDTPNMQGVGSVCRLKSKFA</sequence>
<dbReference type="PANTHER" id="PTHR41523">
    <property type="entry name" value="TWO-COMPONENT SYSTEM SENSOR PROTEIN"/>
    <property type="match status" value="1"/>
</dbReference>
<dbReference type="GO" id="GO:0005524">
    <property type="term" value="F:ATP binding"/>
    <property type="evidence" value="ECO:0007669"/>
    <property type="project" value="UniProtKB-KW"/>
</dbReference>
<evidence type="ECO:0000256" key="1">
    <source>
        <dbReference type="ARBA" id="ARBA00000085"/>
    </source>
</evidence>
<evidence type="ECO:0000256" key="4">
    <source>
        <dbReference type="ARBA" id="ARBA00022679"/>
    </source>
</evidence>
<dbReference type="Proteomes" id="UP000241158">
    <property type="component" value="Unassembled WGS sequence"/>
</dbReference>
<dbReference type="OrthoDB" id="7991996at2"/>
<proteinExistence type="predicted"/>
<keyword evidence="4" id="KW-0808">Transferase</keyword>
<dbReference type="EMBL" id="PGGN01000003">
    <property type="protein sequence ID" value="PSH56689.1"/>
    <property type="molecule type" value="Genomic_DNA"/>
</dbReference>
<keyword evidence="5" id="KW-0547">Nucleotide-binding</keyword>
<evidence type="ECO:0000256" key="6">
    <source>
        <dbReference type="ARBA" id="ARBA00022777"/>
    </source>
</evidence>
<evidence type="ECO:0000256" key="2">
    <source>
        <dbReference type="ARBA" id="ARBA00012438"/>
    </source>
</evidence>
<comment type="caution">
    <text evidence="8">The sequence shown here is derived from an EMBL/GenBank/DDBJ whole genome shotgun (WGS) entry which is preliminary data.</text>
</comment>
<evidence type="ECO:0000256" key="5">
    <source>
        <dbReference type="ARBA" id="ARBA00022741"/>
    </source>
</evidence>
<name>A0A2P7AR33_9HYPH</name>
<dbReference type="GO" id="GO:0004673">
    <property type="term" value="F:protein histidine kinase activity"/>
    <property type="evidence" value="ECO:0007669"/>
    <property type="project" value="UniProtKB-EC"/>
</dbReference>
<comment type="catalytic activity">
    <reaction evidence="1">
        <text>ATP + protein L-histidine = ADP + protein N-phospho-L-histidine.</text>
        <dbReference type="EC" id="2.7.13.3"/>
    </reaction>
</comment>
<dbReference type="PANTHER" id="PTHR41523:SF8">
    <property type="entry name" value="ETHYLENE RESPONSE SENSOR PROTEIN"/>
    <property type="match status" value="1"/>
</dbReference>
<evidence type="ECO:0000313" key="9">
    <source>
        <dbReference type="Proteomes" id="UP000241158"/>
    </source>
</evidence>
<evidence type="ECO:0000313" key="8">
    <source>
        <dbReference type="EMBL" id="PSH56689.1"/>
    </source>
</evidence>
<evidence type="ECO:0000256" key="3">
    <source>
        <dbReference type="ARBA" id="ARBA00022553"/>
    </source>
</evidence>
<dbReference type="RefSeq" id="WP_106717436.1">
    <property type="nucleotide sequence ID" value="NZ_JACHXT010000003.1"/>
</dbReference>
<gene>
    <name evidence="8" type="ORF">CU100_15145</name>
</gene>
<keyword evidence="3" id="KW-0597">Phosphoprotein</keyword>
<keyword evidence="9" id="KW-1185">Reference proteome</keyword>